<organism evidence="1 2">
    <name type="scientific">Lysobacter korlensis</name>
    <dbReference type="NCBI Taxonomy" id="553636"/>
    <lineage>
        <taxon>Bacteria</taxon>
        <taxon>Pseudomonadati</taxon>
        <taxon>Pseudomonadota</taxon>
        <taxon>Gammaproteobacteria</taxon>
        <taxon>Lysobacterales</taxon>
        <taxon>Lysobacteraceae</taxon>
        <taxon>Lysobacter</taxon>
    </lineage>
</organism>
<comment type="caution">
    <text evidence="1">The sequence shown here is derived from an EMBL/GenBank/DDBJ whole genome shotgun (WGS) entry which is preliminary data.</text>
</comment>
<dbReference type="EMBL" id="JBHLTG010000009">
    <property type="protein sequence ID" value="MFC0681794.1"/>
    <property type="molecule type" value="Genomic_DNA"/>
</dbReference>
<protein>
    <submittedName>
        <fullName evidence="1">Uncharacterized protein</fullName>
    </submittedName>
</protein>
<sequence length="618" mass="68510">MVVDPPDRIPFDSAVDLWATFCESGAVRPQDYDVELIEDLRARLRLGPEPSFEQALKDSSVSAGALVRGLLKALRPYALMLQDLLQLYARIGASSATGDNLRIRYQFDENDELDLSLARFREMTTVISLATVPAIDLTHHHLVSFPFAGPLDGHPASSALGTWLPRYLSGKWPDSIPRPSLTGDTALDGAVGEALEILDVYLRRCHAVSSDRQDLLRRWHRMRNDDFLTSSSATSELETLGLSDHDRWLGLSVAGLLQSVSEAAAVGQIDHVTTALQRWVMTAPRTSREESFELQKLLDIFSMPVWGRRHEMFAAWLVSQIDGALSQRLEYQVQNGELAFPFSRTLVALLPSAMGDVEFWSELRSPITDPVSKGRRRHIQPDFSFVRVRAGTPGSTLLAVEAKQYLRSAKKNPGEALHDYTKGLPGANVILAAYGPISPDVLNLVPHDRRGRAWVIDHLRPTSTAAADFRALVARLLPGPAIILRPLSATLTWNGIVPDLDMHTFVEKEGSHHVFYGSRKGPHAELLGDERNGGPEHLVFDWSQPGSPEQIEIWIDVYSAGNLAEAAPKLCIEYQDRVDQVPTPQSMPIDPDLAWHVATIDRDGQVEFPSKFAPLPSH</sequence>
<accession>A0ABV6RXT7</accession>
<dbReference type="RefSeq" id="WP_386675074.1">
    <property type="nucleotide sequence ID" value="NZ_JBHLTG010000009.1"/>
</dbReference>
<evidence type="ECO:0000313" key="2">
    <source>
        <dbReference type="Proteomes" id="UP001589896"/>
    </source>
</evidence>
<proteinExistence type="predicted"/>
<evidence type="ECO:0000313" key="1">
    <source>
        <dbReference type="EMBL" id="MFC0681794.1"/>
    </source>
</evidence>
<gene>
    <name evidence="1" type="ORF">ACFFGH_28515</name>
</gene>
<dbReference type="Proteomes" id="UP001589896">
    <property type="component" value="Unassembled WGS sequence"/>
</dbReference>
<name>A0ABV6RXT7_9GAMM</name>
<reference evidence="1 2" key="1">
    <citation type="submission" date="2024-09" db="EMBL/GenBank/DDBJ databases">
        <authorList>
            <person name="Sun Q."/>
            <person name="Mori K."/>
        </authorList>
    </citation>
    <scope>NUCLEOTIDE SEQUENCE [LARGE SCALE GENOMIC DNA]</scope>
    <source>
        <strain evidence="1 2">KCTC 23076</strain>
    </source>
</reference>
<keyword evidence="2" id="KW-1185">Reference proteome</keyword>